<organism evidence="1 2">
    <name type="scientific">Danaus plexippus plexippus</name>
    <dbReference type="NCBI Taxonomy" id="278856"/>
    <lineage>
        <taxon>Eukaryota</taxon>
        <taxon>Metazoa</taxon>
        <taxon>Ecdysozoa</taxon>
        <taxon>Arthropoda</taxon>
        <taxon>Hexapoda</taxon>
        <taxon>Insecta</taxon>
        <taxon>Pterygota</taxon>
        <taxon>Neoptera</taxon>
        <taxon>Endopterygota</taxon>
        <taxon>Lepidoptera</taxon>
        <taxon>Glossata</taxon>
        <taxon>Ditrysia</taxon>
        <taxon>Papilionoidea</taxon>
        <taxon>Nymphalidae</taxon>
        <taxon>Danainae</taxon>
        <taxon>Danaini</taxon>
        <taxon>Danaina</taxon>
        <taxon>Danaus</taxon>
        <taxon>Danaus</taxon>
    </lineage>
</organism>
<evidence type="ECO:0000313" key="2">
    <source>
        <dbReference type="Proteomes" id="UP000007151"/>
    </source>
</evidence>
<proteinExistence type="predicted"/>
<dbReference type="EMBL" id="AGBW02013105">
    <property type="protein sequence ID" value="OWR43979.1"/>
    <property type="molecule type" value="Genomic_DNA"/>
</dbReference>
<reference evidence="1 2" key="1">
    <citation type="journal article" date="2011" name="Cell">
        <title>The monarch butterfly genome yields insights into long-distance migration.</title>
        <authorList>
            <person name="Zhan S."/>
            <person name="Merlin C."/>
            <person name="Boore J.L."/>
            <person name="Reppert S.M."/>
        </authorList>
    </citation>
    <scope>NUCLEOTIDE SEQUENCE [LARGE SCALE GENOMIC DNA]</scope>
    <source>
        <strain evidence="1">F-2</strain>
    </source>
</reference>
<dbReference type="AlphaFoldDB" id="A0A212ER83"/>
<dbReference type="InParanoid" id="A0A212ER83"/>
<protein>
    <submittedName>
        <fullName evidence="1">Uncharacterized protein</fullName>
    </submittedName>
</protein>
<dbReference type="KEGG" id="dpl:KGM_212077A"/>
<accession>A0A212ER83</accession>
<gene>
    <name evidence="1" type="ORF">KGM_212077A</name>
</gene>
<keyword evidence="2" id="KW-1185">Reference proteome</keyword>
<comment type="caution">
    <text evidence="1">The sequence shown here is derived from an EMBL/GenBank/DDBJ whole genome shotgun (WGS) entry which is preliminary data.</text>
</comment>
<sequence>MFRENYHGHNHLLLKS</sequence>
<name>A0A212ER83_DANPL</name>
<evidence type="ECO:0000313" key="1">
    <source>
        <dbReference type="EMBL" id="OWR43979.1"/>
    </source>
</evidence>
<dbReference type="Proteomes" id="UP000007151">
    <property type="component" value="Unassembled WGS sequence"/>
</dbReference>
<feature type="non-terminal residue" evidence="1">
    <location>
        <position position="16"/>
    </location>
</feature>